<evidence type="ECO:0000313" key="2">
    <source>
        <dbReference type="EMBL" id="KAE8421764.1"/>
    </source>
</evidence>
<sequence length="379" mass="42614">MPNKGPKSDKNSNGTSSQPQPQPRSNRWSKHCVSANLDAHYSWFVKSDYDHAFSYVCFCPPTSEVEDEDEEWETEDSADDEPEDSVEDANPNPNPKCDGGKKCLCHKLASDHPEYPWVATRAGVRKFTNQHVHADIRCPDVFDMDVFNDFTGYGLVEVAQNLVLDFVEAEGDWKEQWAVCEAVGIAIFGDMFIPLAYVDDGDLADDTFCLFLAMFLTMLAKLESQGLLGPGSEIKNLGMVMALYLCTASDIRAYGICEGNDDKTNKIAAFYNSDEKILAYAKKYNIELRGPCNLDSYVKDLDQVELPPAKDDPWGWAAVLKQYEKLHGRERKKPKIGGIQYDITAMSSAERRESSYNGKDPLKKSEIDKIKQGMFFQLV</sequence>
<keyword evidence="3" id="KW-1185">Reference proteome</keyword>
<reference evidence="2 3" key="1">
    <citation type="submission" date="2019-04" db="EMBL/GenBank/DDBJ databases">
        <authorList>
            <consortium name="DOE Joint Genome Institute"/>
            <person name="Mondo S."/>
            <person name="Kjaerbolling I."/>
            <person name="Vesth T."/>
            <person name="Frisvad J.C."/>
            <person name="Nybo J.L."/>
            <person name="Theobald S."/>
            <person name="Kildgaard S."/>
            <person name="Isbrandt T."/>
            <person name="Kuo A."/>
            <person name="Sato A."/>
            <person name="Lyhne E.K."/>
            <person name="Kogle M.E."/>
            <person name="Wiebenga A."/>
            <person name="Kun R.S."/>
            <person name="Lubbers R.J."/>
            <person name="Makela M.R."/>
            <person name="Barry K."/>
            <person name="Chovatia M."/>
            <person name="Clum A."/>
            <person name="Daum C."/>
            <person name="Haridas S."/>
            <person name="He G."/>
            <person name="LaButti K."/>
            <person name="Lipzen A."/>
            <person name="Riley R."/>
            <person name="Salamov A."/>
            <person name="Simmons B.A."/>
            <person name="Magnuson J.K."/>
            <person name="Henrissat B."/>
            <person name="Mortensen U.H."/>
            <person name="Larsen T.O."/>
            <person name="Devries R.P."/>
            <person name="Grigoriev I.V."/>
            <person name="Machida M."/>
            <person name="Baker S.E."/>
            <person name="Andersen M.R."/>
            <person name="Cantor M.N."/>
            <person name="Hua S.X."/>
        </authorList>
    </citation>
    <scope>NUCLEOTIDE SEQUENCE [LARGE SCALE GENOMIC DNA]</scope>
    <source>
        <strain evidence="2 3">CBS 117616</strain>
    </source>
</reference>
<evidence type="ECO:0000313" key="3">
    <source>
        <dbReference type="Proteomes" id="UP000325395"/>
    </source>
</evidence>
<feature type="region of interest" description="Disordered" evidence="1">
    <location>
        <begin position="1"/>
        <end position="29"/>
    </location>
</feature>
<feature type="compositionally biased region" description="Acidic residues" evidence="1">
    <location>
        <begin position="64"/>
        <end position="87"/>
    </location>
</feature>
<protein>
    <submittedName>
        <fullName evidence="2">Uncharacterized protein</fullName>
    </submittedName>
</protein>
<accession>A0ABQ6WXF0</accession>
<evidence type="ECO:0000256" key="1">
    <source>
        <dbReference type="SAM" id="MobiDB-lite"/>
    </source>
</evidence>
<feature type="region of interest" description="Disordered" evidence="1">
    <location>
        <begin position="64"/>
        <end position="95"/>
    </location>
</feature>
<organism evidence="2 3">
    <name type="scientific">Aspergillus pseudocaelatus</name>
    <dbReference type="NCBI Taxonomy" id="1825620"/>
    <lineage>
        <taxon>Eukaryota</taxon>
        <taxon>Fungi</taxon>
        <taxon>Dikarya</taxon>
        <taxon>Ascomycota</taxon>
        <taxon>Pezizomycotina</taxon>
        <taxon>Eurotiomycetes</taxon>
        <taxon>Eurotiomycetidae</taxon>
        <taxon>Eurotiales</taxon>
        <taxon>Aspergillaceae</taxon>
        <taxon>Aspergillus</taxon>
        <taxon>Aspergillus subgen. Circumdati</taxon>
    </lineage>
</organism>
<feature type="compositionally biased region" description="Polar residues" evidence="1">
    <location>
        <begin position="11"/>
        <end position="26"/>
    </location>
</feature>
<gene>
    <name evidence="2" type="ORF">BDV36DRAFT_246680</name>
</gene>
<dbReference type="EMBL" id="ML735698">
    <property type="protein sequence ID" value="KAE8421764.1"/>
    <property type="molecule type" value="Genomic_DNA"/>
</dbReference>
<name>A0ABQ6WXF0_9EURO</name>
<feature type="compositionally biased region" description="Basic and acidic residues" evidence="1">
    <location>
        <begin position="1"/>
        <end position="10"/>
    </location>
</feature>
<proteinExistence type="predicted"/>
<dbReference type="Proteomes" id="UP000325395">
    <property type="component" value="Unassembled WGS sequence"/>
</dbReference>